<evidence type="ECO:0000313" key="1">
    <source>
        <dbReference type="EMBL" id="RZS90730.1"/>
    </source>
</evidence>
<name>A0A4Q7NUW0_9FLAO</name>
<dbReference type="Pfam" id="PF12864">
    <property type="entry name" value="DUF3822"/>
    <property type="match status" value="1"/>
</dbReference>
<keyword evidence="2" id="KW-1185">Reference proteome</keyword>
<comment type="caution">
    <text evidence="1">The sequence shown here is derived from an EMBL/GenBank/DDBJ whole genome shotgun (WGS) entry which is preliminary data.</text>
</comment>
<dbReference type="AlphaFoldDB" id="A0A4Q7NUW0"/>
<dbReference type="OrthoDB" id="658622at2"/>
<dbReference type="CDD" id="cd24013">
    <property type="entry name" value="ASKHA_ATPase_BT3980-like"/>
    <property type="match status" value="1"/>
</dbReference>
<dbReference type="Gene3D" id="3.30.420.260">
    <property type="match status" value="1"/>
</dbReference>
<evidence type="ECO:0000313" key="2">
    <source>
        <dbReference type="Proteomes" id="UP000292262"/>
    </source>
</evidence>
<accession>A0A4Q7NUW0</accession>
<protein>
    <submittedName>
        <fullName evidence="1">Uncharacterized protein DUF3822</fullName>
    </submittedName>
</protein>
<dbReference type="RefSeq" id="WP_130287767.1">
    <property type="nucleotide sequence ID" value="NZ_SGXE01000006.1"/>
</dbReference>
<dbReference type="Gene3D" id="3.30.420.250">
    <property type="match status" value="1"/>
</dbReference>
<gene>
    <name evidence="1" type="ORF">EV197_3261</name>
</gene>
<dbReference type="Proteomes" id="UP000292262">
    <property type="component" value="Unassembled WGS sequence"/>
</dbReference>
<reference evidence="1 2" key="1">
    <citation type="submission" date="2019-02" db="EMBL/GenBank/DDBJ databases">
        <title>Genomic Encyclopedia of Type Strains, Phase IV (KMG-IV): sequencing the most valuable type-strain genomes for metagenomic binning, comparative biology and taxonomic classification.</title>
        <authorList>
            <person name="Goeker M."/>
        </authorList>
    </citation>
    <scope>NUCLEOTIDE SEQUENCE [LARGE SCALE GENOMIC DNA]</scope>
    <source>
        <strain evidence="1 2">DSM 17196</strain>
    </source>
</reference>
<organism evidence="1 2">
    <name type="scientific">Aquimarina brevivitae</name>
    <dbReference type="NCBI Taxonomy" id="323412"/>
    <lineage>
        <taxon>Bacteria</taxon>
        <taxon>Pseudomonadati</taxon>
        <taxon>Bacteroidota</taxon>
        <taxon>Flavobacteriia</taxon>
        <taxon>Flavobacteriales</taxon>
        <taxon>Flavobacteriaceae</taxon>
        <taxon>Aquimarina</taxon>
    </lineage>
</organism>
<dbReference type="EMBL" id="SGXE01000006">
    <property type="protein sequence ID" value="RZS90730.1"/>
    <property type="molecule type" value="Genomic_DNA"/>
</dbReference>
<sequence>MVLTTNNTAPKILHKLSIQVSLSGLSFCTQNKDGEIVAYHHDNFGIQLSPDQLLEKVEKELDQNPDLAFDFEAVEVIHQNELYTLVPSPLFDETQAKDYLQYSIKLLETDFVAVDTLEQMEVNCVYVPYTNINNFFFERFGSFTYHHAQSVFLKHIGSYHKNTVEKTIYANLHEKSVDLVAMERNKLLLANSFTCETTEDFIYYLLFTAEQLQFNPEEFTLTLLGNIEKDDPYYAIAYTYIRNVSLGGLLPAPTILAPASDFVQHKYFTLLS</sequence>
<proteinExistence type="predicted"/>
<dbReference type="InterPro" id="IPR024213">
    <property type="entry name" value="DUF3822"/>
</dbReference>